<dbReference type="EMBL" id="FWYC01000003">
    <property type="protein sequence ID" value="SMC50497.1"/>
    <property type="molecule type" value="Genomic_DNA"/>
</dbReference>
<dbReference type="CDD" id="cd17646">
    <property type="entry name" value="A_NRPS_AB3403-like"/>
    <property type="match status" value="2"/>
</dbReference>
<dbReference type="Gene3D" id="3.30.559.10">
    <property type="entry name" value="Chloramphenicol acetyltransferase-like domain"/>
    <property type="match status" value="4"/>
</dbReference>
<keyword evidence="5" id="KW-0436">Ligase</keyword>
<dbReference type="FunFam" id="1.10.1200.10:FF:000016">
    <property type="entry name" value="Non-ribosomal peptide synthase"/>
    <property type="match status" value="3"/>
</dbReference>
<proteinExistence type="inferred from homology"/>
<dbReference type="InterPro" id="IPR036736">
    <property type="entry name" value="ACP-like_sf"/>
</dbReference>
<dbReference type="InterPro" id="IPR001242">
    <property type="entry name" value="Condensation_dom"/>
</dbReference>
<protein>
    <submittedName>
        <fullName evidence="7">Amino acid adenylation domain-containing protein</fullName>
    </submittedName>
</protein>
<dbReference type="NCBIfam" id="NF003417">
    <property type="entry name" value="PRK04813.1"/>
    <property type="match status" value="5"/>
</dbReference>
<feature type="domain" description="Carrier" evidence="6">
    <location>
        <begin position="4517"/>
        <end position="4592"/>
    </location>
</feature>
<keyword evidence="8" id="KW-1185">Reference proteome</keyword>
<sequence length="4822" mass="517510">MIVGAKRDLVALLELSELSTPDSTAVVFEGVEVTYGALHADANRLARFLLEQGAGPDQVVAVALPRSVELVVALLAVVKTGAAYLPVDPEYPADRIAFMVEDARPVQVLAHSTVPVSGLVLDDSATTALLSGYSPAPIIDADRIRPIDPQDPAYVIYTSGSTGRPKGVVVPHHAIVNRLLWSQAHYGLDPSERVLQKTPSSFDVSVPEFFGPLIVGATLVLARPGGHRDPAYLAELIQEQGVTEVNFVPSMLRAFLEEPSAAGCTGLRRVLAAGEALTGDLVEQFQSILDVPLHNLYGPTEAAVEVSYFEVPAGFQGSAVPIGHAVWNTRLRVLDADLNPAETGELYLAGDQLARGYLNRPGLTAERFVADPHGSPGARLYRTGDLARVREDGAVVYLGRTDTQVKVRGFRIELGEVETSLERHPAVRQAAVLVRDERLVGYLVGEVDLDDLRAHLAVTLPEYMVPALFVTLDEFPLSPAGKLDRAALPEPDLSALVTGSAASTPAEEALLAPFAAILGLPSVGTEDDFFALGGDSIGAIRLVSRARQAGFRLTPELVFTHRTVRALAAVATPVVELALPDAGVSLAPLAEGLLFHALYDDVDVYVSQLTVELDGPIDADRLRESAQWLVRRHPNLRWGFRADGRFETSEVDVPWRVADGDLDELRAEERRPFDMAAPPLLRFLLHGNKLVLTCHHILLDGWSTPVLLDELLAHYADEQLADPPPYQDYLNWLGAQDRAAAERVWLDVLDGVDEPTLVGGTEARDVRVVELSEELTTALTRRALDGGYTLNTVVQAAWALVLSGITGRRDVVFGTTVSGRPADLPGVETMVGLFINTIPVRATLRPGMTVAELCADLHRQQLRTSGNATLGLADLHRLTGTTELFDTLTVFENYPDEVRPHGDLTIAGTEMRYPVHYPLGLIAVPGERLTLRISHRTSLAGQVEDRLLRVLAAFAGPDQPIHHVDQLDPADRDRVLVRWNDTAAEVPAATLTQLLAEQVESTPGETAVVFEGTSLTYAELDTWANRVAHHLLAHGAGPERFVAVLLPRSLELVVALVAVLKAGAAYLPIDHDHPSDRIDFMLADAGAVLALHELPDVSWQPAQAPALTATPDNAAYVIYTSGSTGQPKGVVVSHRAIVNRLLWSQTHYGLDASERVLQKTPSSFDVSVPEFFGPLIAGATVVLARPGGHRDPAYLAELIRSERITEVNFVPSMLRAFLEEPTAAECRGLRRVLAAGEALPGDLAERFQSVLDVPLHNLYGPTEAAVEVSYFEVPTGFPASSVPIGRPVWNTRLYVLDRDLNPVPPGVAGELYLAGDQLARGYLNQAALTAERFVANPFGPGRIYRSGDLARWDEDGTVTYLGRTDTQVKVRGFRIELGEVEARLAQHPAVRQALVVVADDRLIGYVAGDASVADLRAHLAESLPEYMVPGAFVVLPAFPLTPSGKVDRKALPAPEAVVVESRAARTPTEELLVGLFADLLDVQEVGVHDRFFDLGGHSLLAMRLIGRLRTVFGVEVDIRSLFDAPTPAALAERIATARGARQRVTVAERPEHLPVSYTQQRLWFMDRLEGASGTYNLPLVLRLSGELDVPALRAALIDLADRHESLRTILSERDGLPYQVVLPAVDVPLHLGPPDARAGFDLTAEPPIRAHLHRLAEDEHVLMIVLHHIAGDGWSLAPLGRDLSTAYAARLAGTAPDWAPLPVQYADYTLWQREVLGTESDPASPIAAQVEHWRQALAGLPEELALPADRPRPATASYVGGVVEFSLDAALHERVRDLARRHQVSVFMVLQAAFAATFTRLGAGTDIPIGTPVAGRTDDALDDLVGCFLNTLVLRTDTSGDPTFAELLARVRQTNLTAYANADVPFERLVELLNPSRSLARHPLFQTMLVLQNTPPVEFDLPGLEVRREADELGVAKFDLLCYLTENAAGIDGRLEYATDLFDHGTASQLAGRVIRLLTAAAEAPDRPVGTLDVLDPAERDLVLRQWNDTAREVPARSVVELFEDQVARTPDVVAVSCGDVVLTYDELNVRANRLAHHLIGLGAGPERYVALAMPRSADLVVALLGVLKSGAAYLPLDPDYPAERVGYMLADAEPLLTLHELPLSDVDTNPGVVVAQDSPAYVIYTSGSTGKPKGVVVPRATLLNFLASMAETVPLAAHDRWIAVTTIAFDIAALEMFLPLLSGAAVVVAEKETVTDPAALVQLIARTGGTVLQATPSLWQALVAAEPEGVRGLRMLVGGEALPPALADSMRALASGVTNMYGPTETTIWSTTHALASRPGAPAIGKPIWNTGVYVLDAGLRPVPPGVPGELYIAGLGLARGYHRRPSLTADRFVANPFGAGRMYRTGDLARWGADGELEYLGRVDFQVKVRGHRIELGEIETVLTAHPAVRQAVVVVRDNGLVGYVTGGAAGLREHAAASLPEYMVPSAIVVLDALPLTPNGKLDRKALPEPDWTAAARVVRTARNPAEELLCSLFAEVLGVPAVGVDEDFFRLGGHSLAAIRLISRTRAVFGAELKIRHLFESPTVAGLAAVLGSADAARPPLVAGPRPDEIPLSYAQQRMWLLNRIEEAEGIYNIPLTLVLTGPLDRVALTAALGDLVSRHEVLRTVYPEGDTGPRQQILPSWTPELLGPGSHEEDFDLTTEPPLRCRLVELGPDEHELLLLHHHIAGDGRSTAPMVRDLVQAYEARLAGQAPDWTPLPVQYADYAVWQREMLGSESDPKSLFSQQLDFWSGALAGLPEELPLPVDRPRPVVSEFRGGRVDLTIEPELYRRIRALADEHGVTVFMVLQAAIATLLTRLGAGTDIPIGSPVAARSDDVLDDVVGFFVNTVVLRTDTSGDPTFAELLAKVREAGLAAYAHPDLPFERLVEQLQPARSLSRHPLFQVLLAFQDTLAQEITFGAATGRVEVRDTDVAKFDLAFDLVEEPSGITGGLEYSAELFDRSTVERIASWLHGVLVSAVQDAGARIGALDFLSAAETEQLVSGFNATARELRRAPLPVLVREQVTRTPDAVAVVFGDTELTYAELDARANRLAHRLIGAGAGPERRVALSMPRSADLIVAWLAILKTGAAYVPIDADYPAERIAFMIEDAQPVITVTSVEAEDSPAVDPGVEVPLTSAAYVIYTSGSTGTPKGVVVTHSGIAGVAGVHVDRLGLGPGARFLLAVSVSFDVSLADIAMVLTSGATLVVPPPEVKLAGDELADLIDTYAITHTDLVAAMLASMPERDLPTLRGFVVGGEACTADLVERFSPGRTMMQVYGPTESTVVAVMSDPLSGTETPPMGRPVWNTRTLVLDSCLRPVPVGVPGELYLSGDGLARGYLDRPALTAERFVASPFGDNTSGARMYRTGDLVRWRADGNLEFLGRADQQVKIRGFRVELGEIEAVLLAQPGVTGSAVIVREDTPGVRVLVGYVTGAADPAALRGELARTVPDYLVPAAIVPLPVLPLTPNGKLDRAALPAPSFSGTSGRGPRTPQEEILAGLFAATLGLDSIGVDDNFFDLGGHSLLATRLVNRIRTALRAELPVRAVFEHPTVAGLAERVRTAGRSVHPLVPMPRPERIPLSFAQHRLWILNQMLGPVSKSMLAIAEPEAAPGGTADRPTYNSGMRACRPHRQEPPQARLSSNETSTQALDADAAYNVAIAWRLTGAVDHAALVAAFDDVAARHESLRTVFPQTGEGPIQVVLPAGARLSVVDGPPDLTAAARGFDLTTDLPVRATLFTGAEQVLLITLHHIAFDGASMAPLIRDLELAYRARAEGRAPEFAPLPVQYVDYTLWQRETSDVDGRLGYWRDALAGLPDELELPFDRPRPAVPSGQGDLVSTLLDASLRDRLKTLARQHDTTLFMVLHAALATVLTKFGAGTDVPIGSPVAARTDAALDDVVGFFVNTLVLRADTSGDPTFTDLLARIREIDLAAYAHADVPFERLVEELKPVRTASRPPLFQVVLALQDGAAPSLDLPDVRAEALEPGVHPSRFDLELSFAEQSDGLLAEVTFSTDLFDRPTVLRLTGALHRLLETVADAPEQPISSIDLLSEEDRTRLLVEWNGSTVDGPARVLPKMIEEQVRRAPDAVAVIFEGTSLTYAELNERANRLAHQLIGQGAGPERLVALRLPRSVDLVVAWLAVLKTGAAYLPIDPGYPAERIESMLADATPAIVLTSASVDGDRPGTDPEVRIDPANTAYVIYTSGSTGTPKGVQVTHAGIVTMALTHVERLAMGPDSRFLLAVSISFDVSLADIALTLLAGAALVVPGPDRQPAGDDLANLVEENAVTHTDLVASMLASVPPGRELPSLQGFVVGGEPCSADLVARWSPGRTMMQVYGLTETTVVSAMSDPLTGTDHPPLGRPMPGTRGYVLDDALRPVPVGVAGELYIAGDGVARGYLGRSGLTAQRFVACPFGGRMYRTGDVVRWRADGNLEFVGRSDQQVKVRGFRIEPGEVEAVLLAQPGVAQAAVLAVSDRLVAYVVSIVDVSREALARTLPSHMVPFVVPVPALPLTPNGKLDRKALPAPDFTAGVRREPRNPAEQILAELFAEELDVPAVGIDDGFFDLGGHSILAARLLGRIQSAFGVRLGIRTLFEEPTVAGLAHRLGHDDERDSFDVLLPLRVDGAGTPLFCVHPAAGIGWVYSGLLRGVDRPVYALQSRSLTAAAQAPGSVAEMAADYVARIREVQPEGPYHLLGWSFGGVVAHEMAVLLQEQGAEVALLTLLDAYPVRADDPGPDGMLASLGHGDRGELTGFTAEQVDAMAATFATNARLMNAATPRVFRGDVLFFAATGSPSPGLWAPHVTGLIDVHSLDCAHGAMTQPEPIAEIAQVLGARTARRV</sequence>
<keyword evidence="4" id="KW-0597">Phosphoprotein</keyword>
<dbReference type="InterPro" id="IPR009081">
    <property type="entry name" value="PP-bd_ACP"/>
</dbReference>
<dbReference type="PANTHER" id="PTHR45527:SF1">
    <property type="entry name" value="FATTY ACID SYNTHASE"/>
    <property type="match status" value="1"/>
</dbReference>
<dbReference type="SUPFAM" id="SSF47336">
    <property type="entry name" value="ACP-like"/>
    <property type="match status" value="5"/>
</dbReference>
<dbReference type="InterPro" id="IPR042099">
    <property type="entry name" value="ANL_N_sf"/>
</dbReference>
<keyword evidence="3" id="KW-0596">Phosphopantetheine</keyword>
<dbReference type="InterPro" id="IPR000873">
    <property type="entry name" value="AMP-dep_synth/lig_dom"/>
</dbReference>
<dbReference type="FunFam" id="3.40.50.980:FF:000001">
    <property type="entry name" value="Non-ribosomal peptide synthetase"/>
    <property type="match status" value="1"/>
</dbReference>
<dbReference type="SUPFAM" id="SSF56801">
    <property type="entry name" value="Acetyl-CoA synthetase-like"/>
    <property type="match status" value="5"/>
</dbReference>
<dbReference type="RefSeq" id="WP_051768755.1">
    <property type="nucleotide sequence ID" value="NZ_FWYC01000003.1"/>
</dbReference>
<dbReference type="SMART" id="SM00823">
    <property type="entry name" value="PKS_PP"/>
    <property type="match status" value="5"/>
</dbReference>
<feature type="domain" description="Carrier" evidence="6">
    <location>
        <begin position="3471"/>
        <end position="3546"/>
    </location>
</feature>
<dbReference type="Gene3D" id="3.40.50.12780">
    <property type="entry name" value="N-terminal domain of ligase-like"/>
    <property type="match status" value="3"/>
</dbReference>
<evidence type="ECO:0000256" key="5">
    <source>
        <dbReference type="ARBA" id="ARBA00022598"/>
    </source>
</evidence>
<dbReference type="Pfam" id="PF00550">
    <property type="entry name" value="PP-binding"/>
    <property type="match status" value="5"/>
</dbReference>
<dbReference type="Pfam" id="PF00501">
    <property type="entry name" value="AMP-binding"/>
    <property type="match status" value="6"/>
</dbReference>
<dbReference type="GO" id="GO:0016874">
    <property type="term" value="F:ligase activity"/>
    <property type="evidence" value="ECO:0007669"/>
    <property type="project" value="UniProtKB-KW"/>
</dbReference>
<evidence type="ECO:0000313" key="7">
    <source>
        <dbReference type="EMBL" id="SMC50497.1"/>
    </source>
</evidence>
<gene>
    <name evidence="7" type="ORF">SAMN05660733_00155</name>
</gene>
<dbReference type="InterPro" id="IPR023213">
    <property type="entry name" value="CAT-like_dom_sf"/>
</dbReference>
<dbReference type="InterPro" id="IPR001031">
    <property type="entry name" value="Thioesterase"/>
</dbReference>
<name>A0A1W1ZQ57_9PSEU</name>
<organism evidence="7 8">
    <name type="scientific">Lentzea albidocapillata</name>
    <dbReference type="NCBI Taxonomy" id="40571"/>
    <lineage>
        <taxon>Bacteria</taxon>
        <taxon>Bacillati</taxon>
        <taxon>Actinomycetota</taxon>
        <taxon>Actinomycetes</taxon>
        <taxon>Pseudonocardiales</taxon>
        <taxon>Pseudonocardiaceae</taxon>
        <taxon>Lentzea</taxon>
    </lineage>
</organism>
<dbReference type="PANTHER" id="PTHR45527">
    <property type="entry name" value="NONRIBOSOMAL PEPTIDE SYNTHETASE"/>
    <property type="match status" value="1"/>
</dbReference>
<feature type="domain" description="Carrier" evidence="6">
    <location>
        <begin position="501"/>
        <end position="575"/>
    </location>
</feature>
<dbReference type="Gene3D" id="3.30.559.30">
    <property type="entry name" value="Nonribosomal peptide synthetase, condensation domain"/>
    <property type="match status" value="4"/>
</dbReference>
<dbReference type="Gene3D" id="2.30.38.10">
    <property type="entry name" value="Luciferase, Domain 3"/>
    <property type="match status" value="2"/>
</dbReference>
<dbReference type="FunFam" id="1.10.1200.10:FF:000005">
    <property type="entry name" value="Nonribosomal peptide synthetase 1"/>
    <property type="match status" value="1"/>
</dbReference>
<evidence type="ECO:0000256" key="3">
    <source>
        <dbReference type="ARBA" id="ARBA00022450"/>
    </source>
</evidence>
<dbReference type="OrthoDB" id="2472181at2"/>
<dbReference type="SUPFAM" id="SSF53474">
    <property type="entry name" value="alpha/beta-Hydrolases"/>
    <property type="match status" value="1"/>
</dbReference>
<dbReference type="GO" id="GO:0005829">
    <property type="term" value="C:cytosol"/>
    <property type="evidence" value="ECO:0007669"/>
    <property type="project" value="TreeGrafter"/>
</dbReference>
<evidence type="ECO:0000256" key="2">
    <source>
        <dbReference type="ARBA" id="ARBA00006432"/>
    </source>
</evidence>
<dbReference type="InterPro" id="IPR025110">
    <property type="entry name" value="AMP-bd_C"/>
</dbReference>
<dbReference type="FunFam" id="3.30.300.30:FF:000010">
    <property type="entry name" value="Enterobactin synthetase component F"/>
    <property type="match status" value="3"/>
</dbReference>
<dbReference type="GO" id="GO:0072330">
    <property type="term" value="P:monocarboxylic acid biosynthetic process"/>
    <property type="evidence" value="ECO:0007669"/>
    <property type="project" value="UniProtKB-ARBA"/>
</dbReference>
<dbReference type="CDD" id="cd17652">
    <property type="entry name" value="A_NRPS_CmdD_like"/>
    <property type="match status" value="1"/>
</dbReference>
<dbReference type="InterPro" id="IPR006162">
    <property type="entry name" value="Ppantetheine_attach_site"/>
</dbReference>
<dbReference type="InterPro" id="IPR029058">
    <property type="entry name" value="AB_hydrolase_fold"/>
</dbReference>
<evidence type="ECO:0000313" key="8">
    <source>
        <dbReference type="Proteomes" id="UP000192840"/>
    </source>
</evidence>
<dbReference type="Pfam" id="PF00668">
    <property type="entry name" value="Condensation"/>
    <property type="match status" value="4"/>
</dbReference>
<dbReference type="InterPro" id="IPR020802">
    <property type="entry name" value="TesA-like"/>
</dbReference>
<dbReference type="Proteomes" id="UP000192840">
    <property type="component" value="Unassembled WGS sequence"/>
</dbReference>
<comment type="similarity">
    <text evidence="2">Belongs to the ATP-dependent AMP-binding enzyme family.</text>
</comment>
<evidence type="ECO:0000256" key="4">
    <source>
        <dbReference type="ARBA" id="ARBA00022553"/>
    </source>
</evidence>
<dbReference type="GO" id="GO:0043041">
    <property type="term" value="P:amino acid activation for nonribosomal peptide biosynthetic process"/>
    <property type="evidence" value="ECO:0007669"/>
    <property type="project" value="TreeGrafter"/>
</dbReference>
<dbReference type="InterPro" id="IPR020806">
    <property type="entry name" value="PKS_PP-bd"/>
</dbReference>
<dbReference type="PROSITE" id="PS00012">
    <property type="entry name" value="PHOSPHOPANTETHEINE"/>
    <property type="match status" value="4"/>
</dbReference>
<dbReference type="InterPro" id="IPR010071">
    <property type="entry name" value="AA_adenyl_dom"/>
</dbReference>
<dbReference type="FunFam" id="3.40.50.980:FF:000002">
    <property type="entry name" value="Enterobactin synthetase component F"/>
    <property type="match status" value="2"/>
</dbReference>
<dbReference type="PROSITE" id="PS00455">
    <property type="entry name" value="AMP_BINDING"/>
    <property type="match status" value="5"/>
</dbReference>
<dbReference type="Pfam" id="PF13193">
    <property type="entry name" value="AMP-binding_C"/>
    <property type="match status" value="5"/>
</dbReference>
<dbReference type="SMART" id="SM00824">
    <property type="entry name" value="PKS_TE"/>
    <property type="match status" value="1"/>
</dbReference>
<comment type="cofactor">
    <cofactor evidence="1">
        <name>pantetheine 4'-phosphate</name>
        <dbReference type="ChEBI" id="CHEBI:47942"/>
    </cofactor>
</comment>
<dbReference type="NCBIfam" id="TIGR01733">
    <property type="entry name" value="AA-adenyl-dom"/>
    <property type="match status" value="5"/>
</dbReference>
<dbReference type="Gene3D" id="1.10.1200.10">
    <property type="entry name" value="ACP-like"/>
    <property type="match status" value="2"/>
</dbReference>
<dbReference type="Gene3D" id="3.30.300.30">
    <property type="match status" value="5"/>
</dbReference>
<dbReference type="PROSITE" id="PS50075">
    <property type="entry name" value="CARRIER"/>
    <property type="match status" value="5"/>
</dbReference>
<dbReference type="GO" id="GO:0008610">
    <property type="term" value="P:lipid biosynthetic process"/>
    <property type="evidence" value="ECO:0007669"/>
    <property type="project" value="UniProtKB-ARBA"/>
</dbReference>
<evidence type="ECO:0000256" key="1">
    <source>
        <dbReference type="ARBA" id="ARBA00001957"/>
    </source>
</evidence>
<feature type="domain" description="Carrier" evidence="6">
    <location>
        <begin position="2464"/>
        <end position="2539"/>
    </location>
</feature>
<dbReference type="GO" id="GO:0031177">
    <property type="term" value="F:phosphopantetheine binding"/>
    <property type="evidence" value="ECO:0007669"/>
    <property type="project" value="InterPro"/>
</dbReference>
<dbReference type="FunFam" id="3.40.50.12780:FF:000012">
    <property type="entry name" value="Non-ribosomal peptide synthetase"/>
    <property type="match status" value="5"/>
</dbReference>
<accession>A0A1W1ZQ57</accession>
<dbReference type="eggNOG" id="COG1020">
    <property type="taxonomic scope" value="Bacteria"/>
</dbReference>
<dbReference type="SUPFAM" id="SSF52777">
    <property type="entry name" value="CoA-dependent acyltransferases"/>
    <property type="match status" value="8"/>
</dbReference>
<dbReference type="InterPro" id="IPR020845">
    <property type="entry name" value="AMP-binding_CS"/>
</dbReference>
<dbReference type="InterPro" id="IPR045851">
    <property type="entry name" value="AMP-bd_C_sf"/>
</dbReference>
<dbReference type="Gene3D" id="3.40.50.980">
    <property type="match status" value="4"/>
</dbReference>
<dbReference type="GO" id="GO:0044550">
    <property type="term" value="P:secondary metabolite biosynthetic process"/>
    <property type="evidence" value="ECO:0007669"/>
    <property type="project" value="UniProtKB-ARBA"/>
</dbReference>
<dbReference type="FunFam" id="2.30.38.10:FF:000001">
    <property type="entry name" value="Non-ribosomal peptide synthetase PvdI"/>
    <property type="match status" value="4"/>
</dbReference>
<dbReference type="STRING" id="40571.SAMN05660733_00155"/>
<dbReference type="Pfam" id="PF00975">
    <property type="entry name" value="Thioesterase"/>
    <property type="match status" value="1"/>
</dbReference>
<dbReference type="FunFam" id="3.30.559.30:FF:000001">
    <property type="entry name" value="Non-ribosomal peptide synthetase"/>
    <property type="match status" value="3"/>
</dbReference>
<reference evidence="8" key="1">
    <citation type="submission" date="2017-04" db="EMBL/GenBank/DDBJ databases">
        <authorList>
            <person name="Varghese N."/>
            <person name="Submissions S."/>
        </authorList>
    </citation>
    <scope>NUCLEOTIDE SEQUENCE [LARGE SCALE GENOMIC DNA]</scope>
    <source>
        <strain evidence="8">DSM 44073</strain>
    </source>
</reference>
<dbReference type="CDD" id="cd12116">
    <property type="entry name" value="A_NRPS_Ta1_like"/>
    <property type="match status" value="1"/>
</dbReference>
<dbReference type="Gene3D" id="3.40.50.1820">
    <property type="entry name" value="alpha/beta hydrolase"/>
    <property type="match status" value="3"/>
</dbReference>
<dbReference type="CDD" id="cd19540">
    <property type="entry name" value="LCL_NRPS-like"/>
    <property type="match status" value="3"/>
</dbReference>
<evidence type="ECO:0000259" key="6">
    <source>
        <dbReference type="PROSITE" id="PS50075"/>
    </source>
</evidence>
<feature type="domain" description="Carrier" evidence="6">
    <location>
        <begin position="1463"/>
        <end position="1538"/>
    </location>
</feature>